<evidence type="ECO:0000256" key="1">
    <source>
        <dbReference type="SAM" id="MobiDB-lite"/>
    </source>
</evidence>
<dbReference type="OrthoDB" id="6771235at2759"/>
<dbReference type="Proteomes" id="UP001152888">
    <property type="component" value="Unassembled WGS sequence"/>
</dbReference>
<protein>
    <submittedName>
        <fullName evidence="2">Uncharacterized protein</fullName>
    </submittedName>
</protein>
<organism evidence="2 3">
    <name type="scientific">Acanthoscelides obtectus</name>
    <name type="common">Bean weevil</name>
    <name type="synonym">Bruchus obtectus</name>
    <dbReference type="NCBI Taxonomy" id="200917"/>
    <lineage>
        <taxon>Eukaryota</taxon>
        <taxon>Metazoa</taxon>
        <taxon>Ecdysozoa</taxon>
        <taxon>Arthropoda</taxon>
        <taxon>Hexapoda</taxon>
        <taxon>Insecta</taxon>
        <taxon>Pterygota</taxon>
        <taxon>Neoptera</taxon>
        <taxon>Endopterygota</taxon>
        <taxon>Coleoptera</taxon>
        <taxon>Polyphaga</taxon>
        <taxon>Cucujiformia</taxon>
        <taxon>Chrysomeloidea</taxon>
        <taxon>Chrysomelidae</taxon>
        <taxon>Bruchinae</taxon>
        <taxon>Bruchini</taxon>
        <taxon>Acanthoscelides</taxon>
    </lineage>
</organism>
<sequence length="111" mass="13095">MSETTGGCREPPPPVSDMVTNNKEDEIDLARFDFKNTYTTTDTGPFFVCIEHKTKNIGRLFPIRVGHYLQQVPEFRRHYRYKSNREDKGQSDIQNIFNRKLAYQPSMYNQK</sequence>
<reference evidence="2" key="1">
    <citation type="submission" date="2022-03" db="EMBL/GenBank/DDBJ databases">
        <authorList>
            <person name="Sayadi A."/>
        </authorList>
    </citation>
    <scope>NUCLEOTIDE SEQUENCE</scope>
</reference>
<accession>A0A9P0M512</accession>
<gene>
    <name evidence="2" type="ORF">ACAOBT_LOCUS32473</name>
</gene>
<proteinExistence type="predicted"/>
<dbReference type="EMBL" id="CAKOFQ010008123">
    <property type="protein sequence ID" value="CAH2011885.1"/>
    <property type="molecule type" value="Genomic_DNA"/>
</dbReference>
<feature type="region of interest" description="Disordered" evidence="1">
    <location>
        <begin position="1"/>
        <end position="21"/>
    </location>
</feature>
<keyword evidence="3" id="KW-1185">Reference proteome</keyword>
<evidence type="ECO:0000313" key="3">
    <source>
        <dbReference type="Proteomes" id="UP001152888"/>
    </source>
</evidence>
<dbReference type="AlphaFoldDB" id="A0A9P0M512"/>
<name>A0A9P0M512_ACAOB</name>
<evidence type="ECO:0000313" key="2">
    <source>
        <dbReference type="EMBL" id="CAH2011885.1"/>
    </source>
</evidence>
<comment type="caution">
    <text evidence="2">The sequence shown here is derived from an EMBL/GenBank/DDBJ whole genome shotgun (WGS) entry which is preliminary data.</text>
</comment>